<dbReference type="InterPro" id="IPR002509">
    <property type="entry name" value="NODB_dom"/>
</dbReference>
<organism evidence="4 5">
    <name type="scientific">Prauserella endophytica</name>
    <dbReference type="NCBI Taxonomy" id="1592324"/>
    <lineage>
        <taxon>Bacteria</taxon>
        <taxon>Bacillati</taxon>
        <taxon>Actinomycetota</taxon>
        <taxon>Actinomycetes</taxon>
        <taxon>Pseudonocardiales</taxon>
        <taxon>Pseudonocardiaceae</taxon>
        <taxon>Prauserella</taxon>
        <taxon>Prauserella coralliicola group</taxon>
    </lineage>
</organism>
<feature type="domain" description="NodB homology" evidence="3">
    <location>
        <begin position="56"/>
        <end position="127"/>
    </location>
</feature>
<dbReference type="RefSeq" id="WP_112273408.1">
    <property type="nucleotide sequence ID" value="NZ_SWMS01000002.1"/>
</dbReference>
<gene>
    <name evidence="4" type="ORF">FCN18_04525</name>
</gene>
<keyword evidence="2" id="KW-0378">Hydrolase</keyword>
<dbReference type="InterPro" id="IPR011330">
    <property type="entry name" value="Glyco_hydro/deAcase_b/a-brl"/>
</dbReference>
<reference evidence="4 5" key="1">
    <citation type="journal article" date="2015" name="Antonie Van Leeuwenhoek">
        <title>Prauserella endophytica sp. nov., an endophytic actinobacterium isolated from Tamarix taklamakanensis.</title>
        <authorList>
            <person name="Liu J.M."/>
            <person name="Habden X."/>
            <person name="Guo L."/>
            <person name="Tuo L."/>
            <person name="Jiang Z.K."/>
            <person name="Liu S.W."/>
            <person name="Liu X.F."/>
            <person name="Chen L."/>
            <person name="Li R.F."/>
            <person name="Zhang Y.Q."/>
            <person name="Sun C.H."/>
        </authorList>
    </citation>
    <scope>NUCLEOTIDE SEQUENCE [LARGE SCALE GENOMIC DNA]</scope>
    <source>
        <strain evidence="4 5">CGMCC 4.7182</strain>
    </source>
</reference>
<sequence>MTVLSPSGEPVKVAMSVDDLFQWKGMPYPESHPPARTAQLLIDAFANHGHPPVYSFSSTAPVDDEPAFAEVFDQWVDAGHHVGNHTHYHASLNWVKPSVYIDDIKRSEDVIGSYIERAPSKYFRYCMDMWGNSPEKTAQVQAWLAKAGYLAAPLSYWFYDAQFAVPYLRALHNKDEGVRNWILDKFVETAIDQFKRQVNLSYQALGRQQVHIGLLHGTPVTGDAADRVLAGLKELGVEFVTLEEAMADPANVIPPNTVTPMFRNFTQKWAEIENVAVEGIPPREAIAEVRAVIPVEGLDEPTIFGAMFGNMAAGLEGCVPDFDNFDW</sequence>
<proteinExistence type="predicted"/>
<dbReference type="PANTHER" id="PTHR10587:SF133">
    <property type="entry name" value="CHITIN DEACETYLASE 1-RELATED"/>
    <property type="match status" value="1"/>
</dbReference>
<name>A0ABY2S9L7_9PSEU</name>
<dbReference type="Gene3D" id="3.20.20.370">
    <property type="entry name" value="Glycoside hydrolase/deacetylase"/>
    <property type="match status" value="1"/>
</dbReference>
<keyword evidence="5" id="KW-1185">Reference proteome</keyword>
<dbReference type="SUPFAM" id="SSF88713">
    <property type="entry name" value="Glycoside hydrolase/deacetylase"/>
    <property type="match status" value="1"/>
</dbReference>
<dbReference type="EMBL" id="SWMS01000002">
    <property type="protein sequence ID" value="TKG72522.1"/>
    <property type="molecule type" value="Genomic_DNA"/>
</dbReference>
<dbReference type="PANTHER" id="PTHR10587">
    <property type="entry name" value="GLYCOSYL TRANSFERASE-RELATED"/>
    <property type="match status" value="1"/>
</dbReference>
<evidence type="ECO:0000259" key="3">
    <source>
        <dbReference type="Pfam" id="PF01522"/>
    </source>
</evidence>
<evidence type="ECO:0000256" key="1">
    <source>
        <dbReference type="ARBA" id="ARBA00022723"/>
    </source>
</evidence>
<accession>A0ABY2S9L7</accession>
<protein>
    <recommendedName>
        <fullName evidence="3">NodB homology domain-containing protein</fullName>
    </recommendedName>
</protein>
<dbReference type="InterPro" id="IPR050248">
    <property type="entry name" value="Polysacc_deacetylase_ArnD"/>
</dbReference>
<evidence type="ECO:0000313" key="4">
    <source>
        <dbReference type="EMBL" id="TKG72522.1"/>
    </source>
</evidence>
<evidence type="ECO:0000313" key="5">
    <source>
        <dbReference type="Proteomes" id="UP000309992"/>
    </source>
</evidence>
<dbReference type="Pfam" id="PF01522">
    <property type="entry name" value="Polysacc_deac_1"/>
    <property type="match status" value="1"/>
</dbReference>
<evidence type="ECO:0000256" key="2">
    <source>
        <dbReference type="ARBA" id="ARBA00022801"/>
    </source>
</evidence>
<dbReference type="Proteomes" id="UP000309992">
    <property type="component" value="Unassembled WGS sequence"/>
</dbReference>
<keyword evidence="1" id="KW-0479">Metal-binding</keyword>
<comment type="caution">
    <text evidence="4">The sequence shown here is derived from an EMBL/GenBank/DDBJ whole genome shotgun (WGS) entry which is preliminary data.</text>
</comment>